<dbReference type="RefSeq" id="WP_380136524.1">
    <property type="nucleotide sequence ID" value="NZ_JBHLUI010000007.1"/>
</dbReference>
<evidence type="ECO:0000313" key="1">
    <source>
        <dbReference type="EMBL" id="MFB9378915.1"/>
    </source>
</evidence>
<name>A0ABV5LXT9_9ACTN</name>
<keyword evidence="1" id="KW-0808">Transferase</keyword>
<accession>A0ABV5LXT9</accession>
<protein>
    <submittedName>
        <fullName evidence="1">Glycosyl transferase</fullName>
    </submittedName>
</protein>
<sequence length="366" mass="39322">MTGPAAERPLRVLQSFRTPRATTNPYISSLLTALRARPELVVDTFSWRRALTGRYDVVHVHWPEVWSRGSSRLRTRWRQALVAALLLRLRTRRTALVRTVHNPVPHEAGGRLERALLRRVDALTTTTVHLTAATRGTVAPARPAVVVPHGHYREHVRPFLGPTPAEGAAGTLVQFGLLRRYKNAEGLLRAFAATAPTLVASGSGPTRGEGVEAGSSLRLCVAGACPDAGLAADLRGAAAADPRVDLRLHHLDDAELADVVRAAELVVLPYRPTSGEVANSGAALLALSLDRPVLLPRSPATTELAREAGPGWVHLYDGNLGPETLLGALAALRSTPRGARPDLSARDWPEAAEAHVQAYRTAVAQR</sequence>
<comment type="caution">
    <text evidence="1">The sequence shown here is derived from an EMBL/GenBank/DDBJ whole genome shotgun (WGS) entry which is preliminary data.</text>
</comment>
<dbReference type="SUPFAM" id="SSF53756">
    <property type="entry name" value="UDP-Glycosyltransferase/glycogen phosphorylase"/>
    <property type="match status" value="1"/>
</dbReference>
<keyword evidence="2" id="KW-1185">Reference proteome</keyword>
<reference evidence="1 2" key="1">
    <citation type="submission" date="2024-09" db="EMBL/GenBank/DDBJ databases">
        <authorList>
            <person name="Sun Q."/>
            <person name="Mori K."/>
        </authorList>
    </citation>
    <scope>NUCLEOTIDE SEQUENCE [LARGE SCALE GENOMIC DNA]</scope>
    <source>
        <strain evidence="1 2">TISTR 1856</strain>
    </source>
</reference>
<dbReference type="Proteomes" id="UP001589748">
    <property type="component" value="Unassembled WGS sequence"/>
</dbReference>
<dbReference type="GO" id="GO:0016740">
    <property type="term" value="F:transferase activity"/>
    <property type="evidence" value="ECO:0007669"/>
    <property type="project" value="UniProtKB-KW"/>
</dbReference>
<dbReference type="Gene3D" id="3.40.50.2000">
    <property type="entry name" value="Glycogen Phosphorylase B"/>
    <property type="match status" value="2"/>
</dbReference>
<dbReference type="EMBL" id="JBHMDM010000013">
    <property type="protein sequence ID" value="MFB9378915.1"/>
    <property type="molecule type" value="Genomic_DNA"/>
</dbReference>
<gene>
    <name evidence="1" type="ORF">ACFFVI_18300</name>
</gene>
<proteinExistence type="predicted"/>
<evidence type="ECO:0000313" key="2">
    <source>
        <dbReference type="Proteomes" id="UP001589748"/>
    </source>
</evidence>
<organism evidence="1 2">
    <name type="scientific">Kineococcus gynurae</name>
    <dbReference type="NCBI Taxonomy" id="452979"/>
    <lineage>
        <taxon>Bacteria</taxon>
        <taxon>Bacillati</taxon>
        <taxon>Actinomycetota</taxon>
        <taxon>Actinomycetes</taxon>
        <taxon>Kineosporiales</taxon>
        <taxon>Kineosporiaceae</taxon>
        <taxon>Kineococcus</taxon>
    </lineage>
</organism>